<evidence type="ECO:0000256" key="1">
    <source>
        <dbReference type="SAM" id="Coils"/>
    </source>
</evidence>
<dbReference type="OrthoDB" id="10623796at2759"/>
<evidence type="ECO:0000313" key="4">
    <source>
        <dbReference type="Proteomes" id="UP000664534"/>
    </source>
</evidence>
<evidence type="ECO:0000313" key="3">
    <source>
        <dbReference type="EMBL" id="CAF9925013.1"/>
    </source>
</evidence>
<feature type="compositionally biased region" description="Polar residues" evidence="2">
    <location>
        <begin position="21"/>
        <end position="75"/>
    </location>
</feature>
<dbReference type="EMBL" id="CAJPDT010000038">
    <property type="protein sequence ID" value="CAF9925013.1"/>
    <property type="molecule type" value="Genomic_DNA"/>
</dbReference>
<feature type="region of interest" description="Disordered" evidence="2">
    <location>
        <begin position="1"/>
        <end position="75"/>
    </location>
</feature>
<dbReference type="Proteomes" id="UP000664534">
    <property type="component" value="Unassembled WGS sequence"/>
</dbReference>
<feature type="coiled-coil region" evidence="1">
    <location>
        <begin position="461"/>
        <end position="488"/>
    </location>
</feature>
<organism evidence="3 4">
    <name type="scientific">Imshaugia aleurites</name>
    <dbReference type="NCBI Taxonomy" id="172621"/>
    <lineage>
        <taxon>Eukaryota</taxon>
        <taxon>Fungi</taxon>
        <taxon>Dikarya</taxon>
        <taxon>Ascomycota</taxon>
        <taxon>Pezizomycotina</taxon>
        <taxon>Lecanoromycetes</taxon>
        <taxon>OSLEUM clade</taxon>
        <taxon>Lecanoromycetidae</taxon>
        <taxon>Lecanorales</taxon>
        <taxon>Lecanorineae</taxon>
        <taxon>Parmeliaceae</taxon>
        <taxon>Imshaugia</taxon>
    </lineage>
</organism>
<proteinExistence type="predicted"/>
<keyword evidence="4" id="KW-1185">Reference proteome</keyword>
<dbReference type="AlphaFoldDB" id="A0A8H3IMZ7"/>
<sequence>MGQTTSSVSTFPSSTLPTEVYGSSSHPMETTSVDSQTSMLTPSPKSSPVESSLVTTQTPPIKSAPSTTESPTTIQTISAGNDTIIVLPPEAVRRPFFTQNTGSTSVAMPTALPPADPTQHAIHIVKLAEIIVASVVGGSGLSITVPWSIWNFLRKRAEATGKVGAEVVREQSAALQRMSEISSLDLNSVPASWPQNVWTDLDRAADIENSILQEGVVDPEILTTTEAAQVEEVLTAPPPPSPPPGRNPPVNEPPSPPSGGDPPVNEPPSPPSRGDPPVNEPPSPPSGGDPPVNDRLSWPKLPENVELEFADKLRPMGKPRSFYQNGKMYRNARKVPGEYRDLSFGAKIFYASKYGENVWNENLIYSDYSSAAVGPDNQPLPKELILDSTGNIVSYHGISLRNMEDFGFPTRGSWQQQMLKLEDIKEYSYGLQKASHEEIERTFSRWRDEGTRKRKARAARKKKLNEGLAKLQKAYQQKNKEAAEEAAMEVDQEINELSCGLEDAPEVANGAPSSADPCAALGREGQARDPRRH</sequence>
<feature type="compositionally biased region" description="Low complexity" evidence="2">
    <location>
        <begin position="1"/>
        <end position="18"/>
    </location>
</feature>
<protein>
    <submittedName>
        <fullName evidence="3">Uncharacterized protein</fullName>
    </submittedName>
</protein>
<feature type="region of interest" description="Disordered" evidence="2">
    <location>
        <begin position="234"/>
        <end position="298"/>
    </location>
</feature>
<keyword evidence="1" id="KW-0175">Coiled coil</keyword>
<accession>A0A8H3IMZ7</accession>
<comment type="caution">
    <text evidence="3">The sequence shown here is derived from an EMBL/GenBank/DDBJ whole genome shotgun (WGS) entry which is preliminary data.</text>
</comment>
<evidence type="ECO:0000256" key="2">
    <source>
        <dbReference type="SAM" id="MobiDB-lite"/>
    </source>
</evidence>
<feature type="region of interest" description="Disordered" evidence="2">
    <location>
        <begin position="504"/>
        <end position="533"/>
    </location>
</feature>
<feature type="compositionally biased region" description="Pro residues" evidence="2">
    <location>
        <begin position="236"/>
        <end position="288"/>
    </location>
</feature>
<name>A0A8H3IMZ7_9LECA</name>
<reference evidence="3" key="1">
    <citation type="submission" date="2021-03" db="EMBL/GenBank/DDBJ databases">
        <authorList>
            <person name="Tagirdzhanova G."/>
        </authorList>
    </citation>
    <scope>NUCLEOTIDE SEQUENCE</scope>
</reference>
<gene>
    <name evidence="3" type="ORF">IMSHALPRED_006352</name>
</gene>